<organism evidence="1">
    <name type="scientific">Cacopsylla melanoneura</name>
    <dbReference type="NCBI Taxonomy" id="428564"/>
    <lineage>
        <taxon>Eukaryota</taxon>
        <taxon>Metazoa</taxon>
        <taxon>Ecdysozoa</taxon>
        <taxon>Arthropoda</taxon>
        <taxon>Hexapoda</taxon>
        <taxon>Insecta</taxon>
        <taxon>Pterygota</taxon>
        <taxon>Neoptera</taxon>
        <taxon>Paraneoptera</taxon>
        <taxon>Hemiptera</taxon>
        <taxon>Sternorrhyncha</taxon>
        <taxon>Psylloidea</taxon>
        <taxon>Psyllidae</taxon>
        <taxon>Psyllinae</taxon>
        <taxon>Cacopsylla</taxon>
    </lineage>
</organism>
<dbReference type="EMBL" id="HBUF01602478">
    <property type="protein sequence ID" value="CAG6776531.1"/>
    <property type="molecule type" value="Transcribed_RNA"/>
</dbReference>
<evidence type="ECO:0000313" key="1">
    <source>
        <dbReference type="EMBL" id="CAG6776531.1"/>
    </source>
</evidence>
<dbReference type="AlphaFoldDB" id="A0A8D9F434"/>
<protein>
    <submittedName>
        <fullName evidence="1">Uncharacterized protein</fullName>
    </submittedName>
</protein>
<reference evidence="1" key="1">
    <citation type="submission" date="2021-05" db="EMBL/GenBank/DDBJ databases">
        <authorList>
            <person name="Alioto T."/>
            <person name="Alioto T."/>
            <person name="Gomez Garrido J."/>
        </authorList>
    </citation>
    <scope>NUCLEOTIDE SEQUENCE</scope>
</reference>
<sequence>MVARSNIFDLAGRSATTLLNTLTTPGVPPVGHSCLYVMDRHRWYIRVCTEWTGCTTGEHLTLPTSILRVPPMVHDFEFFSLQGGTILYCAFCLPRVFSIHCTRSQATGFPPSAGFSYVT</sequence>
<proteinExistence type="predicted"/>
<name>A0A8D9F434_9HEMI</name>
<accession>A0A8D9F434</accession>